<dbReference type="GO" id="GO:0009007">
    <property type="term" value="F:site-specific DNA-methyltransferase (adenine-specific) activity"/>
    <property type="evidence" value="ECO:0007669"/>
    <property type="project" value="UniProtKB-EC"/>
</dbReference>
<dbReference type="Proteomes" id="UP000839639">
    <property type="component" value="Unassembled WGS sequence"/>
</dbReference>
<keyword evidence="3" id="KW-0808">Transferase</keyword>
<dbReference type="InterPro" id="IPR029063">
    <property type="entry name" value="SAM-dependent_MTases_sf"/>
</dbReference>
<accession>A0A5W2M5R6</accession>
<sequence>LSDAVIYCDPPYLPLKDKDSFTHYNGKPFTREDHRLLVAHLIQANKLYGVKSVISNSDTEETRKIYSPFELHPLSVHRSVSGKASSRKPVKEVIGVLKDGERYVSAPRRAGKTTAASNGRDRLRCFSS</sequence>
<evidence type="ECO:0000256" key="1">
    <source>
        <dbReference type="ARBA" id="ARBA00011900"/>
    </source>
</evidence>
<dbReference type="Pfam" id="PF02086">
    <property type="entry name" value="MethyltransfD12"/>
    <property type="match status" value="1"/>
</dbReference>
<dbReference type="GO" id="GO:0032259">
    <property type="term" value="P:methylation"/>
    <property type="evidence" value="ECO:0007669"/>
    <property type="project" value="UniProtKB-KW"/>
</dbReference>
<dbReference type="GO" id="GO:1904047">
    <property type="term" value="F:S-adenosyl-L-methionine binding"/>
    <property type="evidence" value="ECO:0007669"/>
    <property type="project" value="TreeGrafter"/>
</dbReference>
<dbReference type="SUPFAM" id="SSF53335">
    <property type="entry name" value="S-adenosyl-L-methionine-dependent methyltransferases"/>
    <property type="match status" value="1"/>
</dbReference>
<dbReference type="GO" id="GO:0009307">
    <property type="term" value="P:DNA restriction-modification system"/>
    <property type="evidence" value="ECO:0007669"/>
    <property type="project" value="InterPro"/>
</dbReference>
<evidence type="ECO:0000256" key="2">
    <source>
        <dbReference type="ARBA" id="ARBA00022603"/>
    </source>
</evidence>
<keyword evidence="2" id="KW-0489">Methyltransferase</keyword>
<dbReference type="Gene3D" id="3.40.50.150">
    <property type="entry name" value="Vaccinia Virus protein VP39"/>
    <property type="match status" value="1"/>
</dbReference>
<evidence type="ECO:0000256" key="5">
    <source>
        <dbReference type="ARBA" id="ARBA00047942"/>
    </source>
</evidence>
<keyword evidence="4" id="KW-0949">S-adenosyl-L-methionine</keyword>
<dbReference type="InterPro" id="IPR002052">
    <property type="entry name" value="DNA_methylase_N6_adenine_CS"/>
</dbReference>
<organism evidence="6">
    <name type="scientific">Salmonella enterica subsp. enterica serovar Lattenkamp</name>
    <dbReference type="NCBI Taxonomy" id="2564671"/>
    <lineage>
        <taxon>Bacteria</taxon>
        <taxon>Pseudomonadati</taxon>
        <taxon>Pseudomonadota</taxon>
        <taxon>Gammaproteobacteria</taxon>
        <taxon>Enterobacterales</taxon>
        <taxon>Enterobacteriaceae</taxon>
        <taxon>Salmonella</taxon>
    </lineage>
</organism>
<comment type="caution">
    <text evidence="6">The sequence shown here is derived from an EMBL/GenBank/DDBJ whole genome shotgun (WGS) entry which is preliminary data.</text>
</comment>
<evidence type="ECO:0000313" key="6">
    <source>
        <dbReference type="EMBL" id="EBW4471940.1"/>
    </source>
</evidence>
<dbReference type="AlphaFoldDB" id="A0A5W2M5R6"/>
<evidence type="ECO:0000256" key="4">
    <source>
        <dbReference type="ARBA" id="ARBA00022691"/>
    </source>
</evidence>
<dbReference type="InterPro" id="IPR012327">
    <property type="entry name" value="MeTrfase_D12"/>
</dbReference>
<dbReference type="EC" id="2.1.1.72" evidence="1"/>
<feature type="non-terminal residue" evidence="6">
    <location>
        <position position="1"/>
    </location>
</feature>
<dbReference type="GO" id="GO:0043565">
    <property type="term" value="F:sequence-specific DNA binding"/>
    <property type="evidence" value="ECO:0007669"/>
    <property type="project" value="TreeGrafter"/>
</dbReference>
<comment type="catalytic activity">
    <reaction evidence="5">
        <text>a 2'-deoxyadenosine in DNA + S-adenosyl-L-methionine = an N(6)-methyl-2'-deoxyadenosine in DNA + S-adenosyl-L-homocysteine + H(+)</text>
        <dbReference type="Rhea" id="RHEA:15197"/>
        <dbReference type="Rhea" id="RHEA-COMP:12418"/>
        <dbReference type="Rhea" id="RHEA-COMP:12419"/>
        <dbReference type="ChEBI" id="CHEBI:15378"/>
        <dbReference type="ChEBI" id="CHEBI:57856"/>
        <dbReference type="ChEBI" id="CHEBI:59789"/>
        <dbReference type="ChEBI" id="CHEBI:90615"/>
        <dbReference type="ChEBI" id="CHEBI:90616"/>
        <dbReference type="EC" id="2.1.1.72"/>
    </reaction>
</comment>
<dbReference type="GO" id="GO:0006298">
    <property type="term" value="P:mismatch repair"/>
    <property type="evidence" value="ECO:0007669"/>
    <property type="project" value="TreeGrafter"/>
</dbReference>
<gene>
    <name evidence="6" type="ORF">DPK62_26000</name>
</gene>
<proteinExistence type="predicted"/>
<dbReference type="PANTHER" id="PTHR30481">
    <property type="entry name" value="DNA ADENINE METHYLASE"/>
    <property type="match status" value="1"/>
</dbReference>
<dbReference type="PROSITE" id="PS00092">
    <property type="entry name" value="N6_MTASE"/>
    <property type="match status" value="1"/>
</dbReference>
<dbReference type="EMBL" id="AAHIJD010000098">
    <property type="protein sequence ID" value="EBW4471940.1"/>
    <property type="molecule type" value="Genomic_DNA"/>
</dbReference>
<evidence type="ECO:0000256" key="3">
    <source>
        <dbReference type="ARBA" id="ARBA00022679"/>
    </source>
</evidence>
<dbReference type="PANTHER" id="PTHR30481:SF3">
    <property type="entry name" value="DNA ADENINE METHYLASE"/>
    <property type="match status" value="1"/>
</dbReference>
<reference evidence="6" key="1">
    <citation type="submission" date="2018-06" db="EMBL/GenBank/DDBJ databases">
        <authorList>
            <person name="Ashton P.M."/>
            <person name="Dallman T."/>
            <person name="Nair S."/>
            <person name="De Pinna E."/>
            <person name="Peters T."/>
            <person name="Grant K."/>
        </authorList>
    </citation>
    <scope>NUCLEOTIDE SEQUENCE [LARGE SCALE GENOMIC DNA]</scope>
    <source>
        <strain evidence="6">149361</strain>
    </source>
</reference>
<protein>
    <recommendedName>
        <fullName evidence="1">site-specific DNA-methyltransferase (adenine-specific)</fullName>
        <ecNumber evidence="1">2.1.1.72</ecNumber>
    </recommendedName>
</protein>
<name>A0A5W2M5R6_SALET</name>